<dbReference type="PANTHER" id="PTHR31286">
    <property type="entry name" value="GLYCINE-RICH CELL WALL STRUCTURAL PROTEIN 1.8-LIKE"/>
    <property type="match status" value="1"/>
</dbReference>
<dbReference type="InterPro" id="IPR040256">
    <property type="entry name" value="At4g02000-like"/>
</dbReference>
<reference evidence="3 4" key="1">
    <citation type="submission" date="2024-04" db="EMBL/GenBank/DDBJ databases">
        <authorList>
            <person name="Fracassetti M."/>
        </authorList>
    </citation>
    <scope>NUCLEOTIDE SEQUENCE [LARGE SCALE GENOMIC DNA]</scope>
</reference>
<feature type="region of interest" description="Disordered" evidence="1">
    <location>
        <begin position="1"/>
        <end position="37"/>
    </location>
</feature>
<evidence type="ECO:0000259" key="2">
    <source>
        <dbReference type="Pfam" id="PF14111"/>
    </source>
</evidence>
<proteinExistence type="predicted"/>
<dbReference type="AlphaFoldDB" id="A0AAV2FV91"/>
<evidence type="ECO:0000313" key="4">
    <source>
        <dbReference type="Proteomes" id="UP001497516"/>
    </source>
</evidence>
<dbReference type="Pfam" id="PF14111">
    <property type="entry name" value="DUF4283"/>
    <property type="match status" value="1"/>
</dbReference>
<dbReference type="PANTHER" id="PTHR31286:SF99">
    <property type="entry name" value="DUF4283 DOMAIN-CONTAINING PROTEIN"/>
    <property type="match status" value="1"/>
</dbReference>
<dbReference type="InterPro" id="IPR025558">
    <property type="entry name" value="DUF4283"/>
</dbReference>
<feature type="domain" description="DUF4283" evidence="2">
    <location>
        <begin position="139"/>
        <end position="211"/>
    </location>
</feature>
<evidence type="ECO:0000313" key="3">
    <source>
        <dbReference type="EMBL" id="CAL1402240.1"/>
    </source>
</evidence>
<feature type="compositionally biased region" description="Pro residues" evidence="1">
    <location>
        <begin position="14"/>
        <end position="26"/>
    </location>
</feature>
<keyword evidence="4" id="KW-1185">Reference proteome</keyword>
<feature type="compositionally biased region" description="Polar residues" evidence="1">
    <location>
        <begin position="1"/>
        <end position="12"/>
    </location>
</feature>
<protein>
    <recommendedName>
        <fullName evidence="2">DUF4283 domain-containing protein</fullName>
    </recommendedName>
</protein>
<gene>
    <name evidence="3" type="ORF">LTRI10_LOCUS42253</name>
</gene>
<organism evidence="3 4">
    <name type="scientific">Linum trigynum</name>
    <dbReference type="NCBI Taxonomy" id="586398"/>
    <lineage>
        <taxon>Eukaryota</taxon>
        <taxon>Viridiplantae</taxon>
        <taxon>Streptophyta</taxon>
        <taxon>Embryophyta</taxon>
        <taxon>Tracheophyta</taxon>
        <taxon>Spermatophyta</taxon>
        <taxon>Magnoliopsida</taxon>
        <taxon>eudicotyledons</taxon>
        <taxon>Gunneridae</taxon>
        <taxon>Pentapetalae</taxon>
        <taxon>rosids</taxon>
        <taxon>fabids</taxon>
        <taxon>Malpighiales</taxon>
        <taxon>Linaceae</taxon>
        <taxon>Linum</taxon>
    </lineage>
</organism>
<dbReference type="EMBL" id="OZ034820">
    <property type="protein sequence ID" value="CAL1402240.1"/>
    <property type="molecule type" value="Genomic_DNA"/>
</dbReference>
<evidence type="ECO:0000256" key="1">
    <source>
        <dbReference type="SAM" id="MobiDB-lite"/>
    </source>
</evidence>
<dbReference type="Proteomes" id="UP001497516">
    <property type="component" value="Chromosome 7"/>
</dbReference>
<name>A0AAV2FV91_9ROSI</name>
<sequence length="211" mass="23273">MLSTATRDNTTPAPVLPPSDRPPDTAPNPTTADLTPEKEQVAVATNSSSMIIDSVPLFLSPQVPETMVMTEEAGHGGKKDRLQPFSYATAVARGMFSIPAPDSVRTWTPVGEHDLVSGERNGEPALTVSAEFKAKICAPWQKALVVRLLGLRIGFVNLCNRLRGLWRPKGNMEVKDLDHDCFLVKLDNEQDYYRALTDGPWVVYDHYLVVQ</sequence>
<accession>A0AAV2FV91</accession>